<dbReference type="Gene3D" id="1.10.357.10">
    <property type="entry name" value="Tetracycline Repressor, domain 2"/>
    <property type="match status" value="1"/>
</dbReference>
<dbReference type="SUPFAM" id="SSF48498">
    <property type="entry name" value="Tetracyclin repressor-like, C-terminal domain"/>
    <property type="match status" value="1"/>
</dbReference>
<feature type="DNA-binding region" description="H-T-H motif" evidence="2">
    <location>
        <begin position="37"/>
        <end position="56"/>
    </location>
</feature>
<dbReference type="InterPro" id="IPR050109">
    <property type="entry name" value="HTH-type_TetR-like_transc_reg"/>
</dbReference>
<evidence type="ECO:0000313" key="6">
    <source>
        <dbReference type="Proteomes" id="UP000051677"/>
    </source>
</evidence>
<dbReference type="Pfam" id="PF00440">
    <property type="entry name" value="TetR_N"/>
    <property type="match status" value="1"/>
</dbReference>
<dbReference type="InterPro" id="IPR001647">
    <property type="entry name" value="HTH_TetR"/>
</dbReference>
<reference evidence="5 6" key="1">
    <citation type="submission" date="2015-10" db="EMBL/GenBank/DDBJ databases">
        <title>Mycobacterium gordonae draft genome assembly.</title>
        <authorList>
            <person name="Ustinova V."/>
            <person name="Smirnova T."/>
            <person name="Blagodatskikh K."/>
            <person name="Varlamov D."/>
            <person name="Larionova E."/>
            <person name="Chernousova L."/>
        </authorList>
    </citation>
    <scope>NUCLEOTIDE SEQUENCE [LARGE SCALE GENOMIC DNA]</scope>
    <source>
        <strain evidence="5 6">CTRI 14-8773</strain>
    </source>
</reference>
<dbReference type="InterPro" id="IPR036271">
    <property type="entry name" value="Tet_transcr_reg_TetR-rel_C_sf"/>
</dbReference>
<dbReference type="STRING" id="1778.A9W97_23260"/>
<sequence>MTTPDVTGPGGPAVPARERILNAAYELFGRRGIRAVGTEEVIERACVAKATLYRHFATKNALVLAVLERREQLWTHGLIEERSASLGSTPEEQLLAIFDVLHEWFHNRDGFEGCSFINVLLELGADHPAGQPSIVHINNVREIVRTRAVAAGLRDVEDFARSWQILMKGAIMLAAVGDTDAALRSRSMARGLIDRHRPPDGVRPETDREEAVG</sequence>
<proteinExistence type="predicted"/>
<keyword evidence="1 2" id="KW-0238">DNA-binding</keyword>
<dbReference type="InterPro" id="IPR009057">
    <property type="entry name" value="Homeodomain-like_sf"/>
</dbReference>
<dbReference type="PANTHER" id="PTHR30055">
    <property type="entry name" value="HTH-TYPE TRANSCRIPTIONAL REGULATOR RUTR"/>
    <property type="match status" value="1"/>
</dbReference>
<dbReference type="Proteomes" id="UP000051677">
    <property type="component" value="Unassembled WGS sequence"/>
</dbReference>
<evidence type="ECO:0000256" key="1">
    <source>
        <dbReference type="ARBA" id="ARBA00023125"/>
    </source>
</evidence>
<accession>A0A0Q2Q522</accession>
<name>A0A0Q2Q522_MYCGO</name>
<dbReference type="GO" id="GO:0003700">
    <property type="term" value="F:DNA-binding transcription factor activity"/>
    <property type="evidence" value="ECO:0007669"/>
    <property type="project" value="TreeGrafter"/>
</dbReference>
<gene>
    <name evidence="5" type="ORF">AO501_19485</name>
</gene>
<protein>
    <submittedName>
        <fullName evidence="5">TetR family transcriptional regulator</fullName>
    </submittedName>
</protein>
<dbReference type="AlphaFoldDB" id="A0A0Q2Q522"/>
<evidence type="ECO:0000259" key="4">
    <source>
        <dbReference type="PROSITE" id="PS50977"/>
    </source>
</evidence>
<evidence type="ECO:0000256" key="2">
    <source>
        <dbReference type="PROSITE-ProRule" id="PRU00335"/>
    </source>
</evidence>
<dbReference type="RefSeq" id="WP_055581995.1">
    <property type="nucleotide sequence ID" value="NZ_LKTM01000391.1"/>
</dbReference>
<dbReference type="PROSITE" id="PS50977">
    <property type="entry name" value="HTH_TETR_2"/>
    <property type="match status" value="1"/>
</dbReference>
<evidence type="ECO:0000313" key="5">
    <source>
        <dbReference type="EMBL" id="KQH75053.1"/>
    </source>
</evidence>
<comment type="caution">
    <text evidence="5">The sequence shown here is derived from an EMBL/GenBank/DDBJ whole genome shotgun (WGS) entry which is preliminary data.</text>
</comment>
<dbReference type="EMBL" id="LKTM01000391">
    <property type="protein sequence ID" value="KQH75053.1"/>
    <property type="molecule type" value="Genomic_DNA"/>
</dbReference>
<dbReference type="PRINTS" id="PR00455">
    <property type="entry name" value="HTHTETR"/>
</dbReference>
<dbReference type="PANTHER" id="PTHR30055:SF200">
    <property type="entry name" value="HTH-TYPE TRANSCRIPTIONAL REPRESSOR BDCR"/>
    <property type="match status" value="1"/>
</dbReference>
<feature type="region of interest" description="Disordered" evidence="3">
    <location>
        <begin position="193"/>
        <end position="213"/>
    </location>
</feature>
<evidence type="ECO:0000256" key="3">
    <source>
        <dbReference type="SAM" id="MobiDB-lite"/>
    </source>
</evidence>
<dbReference type="OrthoDB" id="4214267at2"/>
<dbReference type="GO" id="GO:0000976">
    <property type="term" value="F:transcription cis-regulatory region binding"/>
    <property type="evidence" value="ECO:0007669"/>
    <property type="project" value="TreeGrafter"/>
</dbReference>
<feature type="domain" description="HTH tetR-type" evidence="4">
    <location>
        <begin position="14"/>
        <end position="74"/>
    </location>
</feature>
<dbReference type="SUPFAM" id="SSF46689">
    <property type="entry name" value="Homeodomain-like"/>
    <property type="match status" value="1"/>
</dbReference>
<organism evidence="5 6">
    <name type="scientific">Mycobacterium gordonae</name>
    <dbReference type="NCBI Taxonomy" id="1778"/>
    <lineage>
        <taxon>Bacteria</taxon>
        <taxon>Bacillati</taxon>
        <taxon>Actinomycetota</taxon>
        <taxon>Actinomycetes</taxon>
        <taxon>Mycobacteriales</taxon>
        <taxon>Mycobacteriaceae</taxon>
        <taxon>Mycobacterium</taxon>
    </lineage>
</organism>